<dbReference type="RefSeq" id="WP_203886333.1">
    <property type="nucleotide sequence ID" value="NZ_BAABHH010000002.1"/>
</dbReference>
<dbReference type="Proteomes" id="UP000630097">
    <property type="component" value="Unassembled WGS sequence"/>
</dbReference>
<dbReference type="AlphaFoldDB" id="A0A8J3PXL1"/>
<accession>A0A8J3PXL1</accession>
<evidence type="ECO:0000256" key="1">
    <source>
        <dbReference type="SAM" id="Phobius"/>
    </source>
</evidence>
<keyword evidence="1" id="KW-0812">Transmembrane</keyword>
<dbReference type="EMBL" id="BONV01000035">
    <property type="protein sequence ID" value="GIG83012.1"/>
    <property type="molecule type" value="Genomic_DNA"/>
</dbReference>
<keyword evidence="1" id="KW-1133">Transmembrane helix</keyword>
<proteinExistence type="predicted"/>
<comment type="caution">
    <text evidence="2">The sequence shown here is derived from an EMBL/GenBank/DDBJ whole genome shotgun (WGS) entry which is preliminary data.</text>
</comment>
<evidence type="ECO:0000313" key="2">
    <source>
        <dbReference type="EMBL" id="GIG83012.1"/>
    </source>
</evidence>
<feature type="transmembrane region" description="Helical" evidence="1">
    <location>
        <begin position="34"/>
        <end position="52"/>
    </location>
</feature>
<keyword evidence="1" id="KW-0472">Membrane</keyword>
<gene>
    <name evidence="2" type="ORF">Pka01_61390</name>
</gene>
<feature type="transmembrane region" description="Helical" evidence="1">
    <location>
        <begin position="7"/>
        <end position="28"/>
    </location>
</feature>
<name>A0A8J3PXL1_9ACTN</name>
<protein>
    <submittedName>
        <fullName evidence="2">Uncharacterized protein</fullName>
    </submittedName>
</protein>
<organism evidence="2 3">
    <name type="scientific">Planotetraspora kaengkrachanensis</name>
    <dbReference type="NCBI Taxonomy" id="575193"/>
    <lineage>
        <taxon>Bacteria</taxon>
        <taxon>Bacillati</taxon>
        <taxon>Actinomycetota</taxon>
        <taxon>Actinomycetes</taxon>
        <taxon>Streptosporangiales</taxon>
        <taxon>Streptosporangiaceae</taxon>
        <taxon>Planotetraspora</taxon>
    </lineage>
</organism>
<sequence>MTRRQEIIRAVLFAALALAAPLVLLSFLLLDVPWGTLIMAAWLGAGVGISLWERRLQKIQADPRTPIEARPE</sequence>
<reference evidence="2 3" key="1">
    <citation type="submission" date="2021-01" db="EMBL/GenBank/DDBJ databases">
        <title>Whole genome shotgun sequence of Planotetraspora kaengkrachanensis NBRC 104272.</title>
        <authorList>
            <person name="Komaki H."/>
            <person name="Tamura T."/>
        </authorList>
    </citation>
    <scope>NUCLEOTIDE SEQUENCE [LARGE SCALE GENOMIC DNA]</scope>
    <source>
        <strain evidence="2 3">NBRC 104272</strain>
    </source>
</reference>
<keyword evidence="3" id="KW-1185">Reference proteome</keyword>
<evidence type="ECO:0000313" key="3">
    <source>
        <dbReference type="Proteomes" id="UP000630097"/>
    </source>
</evidence>